<dbReference type="AlphaFoldDB" id="A0A1T4QIE7"/>
<sequence length="175" mass="21336">MYIKKNRGVIFIEILCSLVIMIFLMELSMVFLGNFNIIFTKNNIGKNIEKERVFNYIRRKNKISQGNIKVYLEEKFLPEILSEEYLYNSKSKGNIIIISYDFFKDNNIKKRAYIFYVYRDRFYYYEGEYHEKILKRQTAGDILLEEINGNFKDEKDFIKFNYYIKNKEGEECWEK</sequence>
<dbReference type="STRING" id="180163.SAMN02745174_02337"/>
<organism evidence="2 3">
    <name type="scientific">Cetobacterium ceti</name>
    <dbReference type="NCBI Taxonomy" id="180163"/>
    <lineage>
        <taxon>Bacteria</taxon>
        <taxon>Fusobacteriati</taxon>
        <taxon>Fusobacteriota</taxon>
        <taxon>Fusobacteriia</taxon>
        <taxon>Fusobacteriales</taxon>
        <taxon>Fusobacteriaceae</taxon>
        <taxon>Cetobacterium</taxon>
    </lineage>
</organism>
<keyword evidence="1" id="KW-0472">Membrane</keyword>
<evidence type="ECO:0000313" key="3">
    <source>
        <dbReference type="Proteomes" id="UP000191153"/>
    </source>
</evidence>
<gene>
    <name evidence="2" type="ORF">SAMN02745174_02337</name>
</gene>
<proteinExistence type="predicted"/>
<evidence type="ECO:0000256" key="1">
    <source>
        <dbReference type="SAM" id="Phobius"/>
    </source>
</evidence>
<feature type="transmembrane region" description="Helical" evidence="1">
    <location>
        <begin position="9"/>
        <end position="32"/>
    </location>
</feature>
<accession>A0A1T4QIE7</accession>
<keyword evidence="3" id="KW-1185">Reference proteome</keyword>
<dbReference type="Proteomes" id="UP000191153">
    <property type="component" value="Unassembled WGS sequence"/>
</dbReference>
<keyword evidence="1" id="KW-1133">Transmembrane helix</keyword>
<evidence type="ECO:0000313" key="2">
    <source>
        <dbReference type="EMBL" id="SKA03495.1"/>
    </source>
</evidence>
<dbReference type="EMBL" id="FUWX01000024">
    <property type="protein sequence ID" value="SKA03495.1"/>
    <property type="molecule type" value="Genomic_DNA"/>
</dbReference>
<keyword evidence="1" id="KW-0812">Transmembrane</keyword>
<protein>
    <submittedName>
        <fullName evidence="2">Uncharacterized protein</fullName>
    </submittedName>
</protein>
<name>A0A1T4QIE7_9FUSO</name>
<reference evidence="2 3" key="1">
    <citation type="submission" date="2017-02" db="EMBL/GenBank/DDBJ databases">
        <authorList>
            <person name="Peterson S.W."/>
        </authorList>
    </citation>
    <scope>NUCLEOTIDE SEQUENCE [LARGE SCALE GENOMIC DNA]</scope>
    <source>
        <strain evidence="2 3">ATCC 700028</strain>
    </source>
</reference>